<name>A0A935C6D5_9BACT</name>
<evidence type="ECO:0000313" key="20">
    <source>
        <dbReference type="EMBL" id="MBK6264309.1"/>
    </source>
</evidence>
<accession>A0A935C6D5</accession>
<feature type="domain" description="Glycosyl transferase family 51" evidence="19">
    <location>
        <begin position="73"/>
        <end position="245"/>
    </location>
</feature>
<evidence type="ECO:0000256" key="16">
    <source>
        <dbReference type="ARBA" id="ARBA00034000"/>
    </source>
</evidence>
<keyword evidence="8" id="KW-0328">Glycosyltransferase</keyword>
<evidence type="ECO:0000256" key="7">
    <source>
        <dbReference type="ARBA" id="ARBA00022670"/>
    </source>
</evidence>
<evidence type="ECO:0000256" key="9">
    <source>
        <dbReference type="ARBA" id="ARBA00022679"/>
    </source>
</evidence>
<dbReference type="InterPro" id="IPR036950">
    <property type="entry name" value="PBP_transglycosylase"/>
</dbReference>
<dbReference type="GO" id="GO:0008658">
    <property type="term" value="F:penicillin binding"/>
    <property type="evidence" value="ECO:0007669"/>
    <property type="project" value="InterPro"/>
</dbReference>
<evidence type="ECO:0000313" key="21">
    <source>
        <dbReference type="Proteomes" id="UP000611723"/>
    </source>
</evidence>
<dbReference type="InterPro" id="IPR050396">
    <property type="entry name" value="Glycosyltr_51/Transpeptidase"/>
</dbReference>
<comment type="catalytic activity">
    <reaction evidence="16">
        <text>Preferential cleavage: (Ac)2-L-Lys-D-Ala-|-D-Ala. Also transpeptidation of peptidyl-alanyl moieties that are N-acyl substituents of D-alanine.</text>
        <dbReference type="EC" id="3.4.16.4"/>
    </reaction>
</comment>
<evidence type="ECO:0000256" key="13">
    <source>
        <dbReference type="ARBA" id="ARBA00023136"/>
    </source>
</evidence>
<keyword evidence="6" id="KW-0121">Carboxypeptidase</keyword>
<comment type="similarity">
    <text evidence="4">In the N-terminal section; belongs to the glycosyltransferase 51 family.</text>
</comment>
<dbReference type="PANTHER" id="PTHR32282">
    <property type="entry name" value="BINDING PROTEIN TRANSPEPTIDASE, PUTATIVE-RELATED"/>
    <property type="match status" value="1"/>
</dbReference>
<keyword evidence="5" id="KW-1003">Cell membrane</keyword>
<dbReference type="Pfam" id="PF00905">
    <property type="entry name" value="Transpeptidase"/>
    <property type="match status" value="1"/>
</dbReference>
<dbReference type="GO" id="GO:0009252">
    <property type="term" value="P:peptidoglycan biosynthetic process"/>
    <property type="evidence" value="ECO:0007669"/>
    <property type="project" value="UniProtKB-KW"/>
</dbReference>
<feature type="domain" description="Penicillin-binding protein transpeptidase" evidence="18">
    <location>
        <begin position="417"/>
        <end position="657"/>
    </location>
</feature>
<evidence type="ECO:0000256" key="3">
    <source>
        <dbReference type="ARBA" id="ARBA00007090"/>
    </source>
</evidence>
<evidence type="ECO:0000256" key="10">
    <source>
        <dbReference type="ARBA" id="ARBA00022801"/>
    </source>
</evidence>
<gene>
    <name evidence="20" type="ORF">JKA74_04615</name>
</gene>
<keyword evidence="14" id="KW-0511">Multifunctional enzyme</keyword>
<keyword evidence="12" id="KW-0573">Peptidoglycan synthesis</keyword>
<dbReference type="Gene3D" id="3.40.710.10">
    <property type="entry name" value="DD-peptidase/beta-lactamase superfamily"/>
    <property type="match status" value="1"/>
</dbReference>
<dbReference type="GO" id="GO:0030288">
    <property type="term" value="C:outer membrane-bounded periplasmic space"/>
    <property type="evidence" value="ECO:0007669"/>
    <property type="project" value="TreeGrafter"/>
</dbReference>
<comment type="catalytic activity">
    <reaction evidence="17">
        <text>[GlcNAc-(1-&gt;4)-Mur2Ac(oyl-L-Ala-gamma-D-Glu-L-Lys-D-Ala-D-Ala)](n)-di-trans,octa-cis-undecaprenyl diphosphate + beta-D-GlcNAc-(1-&gt;4)-Mur2Ac(oyl-L-Ala-gamma-D-Glu-L-Lys-D-Ala-D-Ala)-di-trans,octa-cis-undecaprenyl diphosphate = [GlcNAc-(1-&gt;4)-Mur2Ac(oyl-L-Ala-gamma-D-Glu-L-Lys-D-Ala-D-Ala)](n+1)-di-trans,octa-cis-undecaprenyl diphosphate + di-trans,octa-cis-undecaprenyl diphosphate + H(+)</text>
        <dbReference type="Rhea" id="RHEA:23708"/>
        <dbReference type="Rhea" id="RHEA-COMP:9602"/>
        <dbReference type="Rhea" id="RHEA-COMP:9603"/>
        <dbReference type="ChEBI" id="CHEBI:15378"/>
        <dbReference type="ChEBI" id="CHEBI:58405"/>
        <dbReference type="ChEBI" id="CHEBI:60033"/>
        <dbReference type="ChEBI" id="CHEBI:78435"/>
        <dbReference type="EC" id="2.4.99.28"/>
    </reaction>
</comment>
<dbReference type="GO" id="GO:0008360">
    <property type="term" value="P:regulation of cell shape"/>
    <property type="evidence" value="ECO:0007669"/>
    <property type="project" value="UniProtKB-KW"/>
</dbReference>
<reference evidence="20" key="1">
    <citation type="submission" date="2021-01" db="EMBL/GenBank/DDBJ databases">
        <title>Marivirga aurantiaca sp. nov., isolated from intertidal surface sediments.</title>
        <authorList>
            <person name="Zhang M."/>
        </authorList>
    </citation>
    <scope>NUCLEOTIDE SEQUENCE</scope>
    <source>
        <strain evidence="20">S37H4</strain>
    </source>
</reference>
<keyword evidence="13" id="KW-0472">Membrane</keyword>
<evidence type="ECO:0000256" key="5">
    <source>
        <dbReference type="ARBA" id="ARBA00022475"/>
    </source>
</evidence>
<evidence type="ECO:0000256" key="15">
    <source>
        <dbReference type="ARBA" id="ARBA00023316"/>
    </source>
</evidence>
<dbReference type="GO" id="GO:0071555">
    <property type="term" value="P:cell wall organization"/>
    <property type="evidence" value="ECO:0007669"/>
    <property type="project" value="UniProtKB-KW"/>
</dbReference>
<dbReference type="InterPro" id="IPR001460">
    <property type="entry name" value="PCN-bd_Tpept"/>
</dbReference>
<evidence type="ECO:0000259" key="18">
    <source>
        <dbReference type="Pfam" id="PF00905"/>
    </source>
</evidence>
<keyword evidence="10" id="KW-0378">Hydrolase</keyword>
<evidence type="ECO:0000256" key="14">
    <source>
        <dbReference type="ARBA" id="ARBA00023268"/>
    </source>
</evidence>
<sequence>MERKKNQRLKNTIFKYLALTALCLFLLTIGFLWSIKAGLFGPLPDHESLAKVHNPQATRIVDETNENLGYLYRFYRSNVTYDDLPQHLIDALITTEDARFYEHSGVDYRSLGRVLFKTVLLQDRSAGGGSTITQQLVKNLYPRDYDNKFEILVIKIKEIFIAQKLEKIYSKNDILTLYLNTVSFPDNTFGIHAASKTFFNKAVKDLSLTESAVLVGSLKATYSYNPRVFPEASKLRRNVVLSQMKNYGKLDTELFEETILTDIELEYRSVKPSEGVAPYFREQVRKQLTKWAEDYAKEKGETIDIYSDGLIIHTTLNKKLQMMAEASMKEHMAVLQKAFENNWGNSPPWKKQAIYNAIVQKTDFYKQLVREGKSEAEIQEALRQKNDRETFDWSGTSIKKISLIDSIQNSLKMLQAGFLAMNPADGAIKAWIGGIDFEHFKYDHVAQSKRQVGSTFKPLVYTAALESGVKPCDYFSASSVTYANLEGWTPTNSDTEDYTHINVNMQEAMRKSMNTVSVRLMEESGIAEVLKLAHNAGIKSSLPQVPSLALGTAELSMLELATAYTTFLNNGKPSEPYFITKITNAKGEVLAEFKPAKDTAPAYSEETRQVVLEMMQSVVKSGTASRLGWKYKLTQDIAGKTGTTQNNKDGWFVGLLPNLVTVSWVGADNGAIGFRSTSVGQGANSALPIFGLLMQKVKADKELSKKYNKSFPAPSAKVVRMMDCPPTKEDGFFKKLFTNKDKAKTKNFDEEGKQNKGLFKKLKGIFKKD</sequence>
<evidence type="ECO:0000256" key="1">
    <source>
        <dbReference type="ARBA" id="ARBA00004236"/>
    </source>
</evidence>
<comment type="subcellular location">
    <subcellularLocation>
        <location evidence="1">Cell membrane</location>
    </subcellularLocation>
</comment>
<evidence type="ECO:0000256" key="17">
    <source>
        <dbReference type="ARBA" id="ARBA00049902"/>
    </source>
</evidence>
<evidence type="ECO:0000256" key="6">
    <source>
        <dbReference type="ARBA" id="ARBA00022645"/>
    </source>
</evidence>
<dbReference type="Pfam" id="PF00912">
    <property type="entry name" value="Transgly"/>
    <property type="match status" value="1"/>
</dbReference>
<keyword evidence="9" id="KW-0808">Transferase</keyword>
<keyword evidence="21" id="KW-1185">Reference proteome</keyword>
<dbReference type="GO" id="GO:0009002">
    <property type="term" value="F:serine-type D-Ala-D-Ala carboxypeptidase activity"/>
    <property type="evidence" value="ECO:0007669"/>
    <property type="project" value="UniProtKB-EC"/>
</dbReference>
<organism evidence="20 21">
    <name type="scientific">Marivirga aurantiaca</name>
    <dbReference type="NCBI Taxonomy" id="2802615"/>
    <lineage>
        <taxon>Bacteria</taxon>
        <taxon>Pseudomonadati</taxon>
        <taxon>Bacteroidota</taxon>
        <taxon>Cytophagia</taxon>
        <taxon>Cytophagales</taxon>
        <taxon>Marivirgaceae</taxon>
        <taxon>Marivirga</taxon>
    </lineage>
</organism>
<dbReference type="InterPro" id="IPR023346">
    <property type="entry name" value="Lysozyme-like_dom_sf"/>
</dbReference>
<dbReference type="GO" id="GO:0008955">
    <property type="term" value="F:peptidoglycan glycosyltransferase activity"/>
    <property type="evidence" value="ECO:0007669"/>
    <property type="project" value="UniProtKB-EC"/>
</dbReference>
<evidence type="ECO:0000259" key="19">
    <source>
        <dbReference type="Pfam" id="PF00912"/>
    </source>
</evidence>
<keyword evidence="11" id="KW-0133">Cell shape</keyword>
<evidence type="ECO:0000256" key="12">
    <source>
        <dbReference type="ARBA" id="ARBA00022984"/>
    </source>
</evidence>
<dbReference type="InterPro" id="IPR012338">
    <property type="entry name" value="Beta-lactam/transpept-like"/>
</dbReference>
<dbReference type="GO" id="GO:0006508">
    <property type="term" value="P:proteolysis"/>
    <property type="evidence" value="ECO:0007669"/>
    <property type="project" value="UniProtKB-KW"/>
</dbReference>
<dbReference type="Proteomes" id="UP000611723">
    <property type="component" value="Unassembled WGS sequence"/>
</dbReference>
<dbReference type="SUPFAM" id="SSF56601">
    <property type="entry name" value="beta-lactamase/transpeptidase-like"/>
    <property type="match status" value="1"/>
</dbReference>
<protein>
    <submittedName>
        <fullName evidence="20">Transglycosylase domain-containing protein</fullName>
    </submittedName>
</protein>
<keyword evidence="7" id="KW-0645">Protease</keyword>
<proteinExistence type="inferred from homology"/>
<evidence type="ECO:0000256" key="2">
    <source>
        <dbReference type="ARBA" id="ARBA00004752"/>
    </source>
</evidence>
<keyword evidence="15" id="KW-0961">Cell wall biogenesis/degradation</keyword>
<dbReference type="RefSeq" id="WP_201429974.1">
    <property type="nucleotide sequence ID" value="NZ_JAEQBW010000001.1"/>
</dbReference>
<dbReference type="EMBL" id="JAEQBW010000001">
    <property type="protein sequence ID" value="MBK6264309.1"/>
    <property type="molecule type" value="Genomic_DNA"/>
</dbReference>
<dbReference type="InterPro" id="IPR001264">
    <property type="entry name" value="Glyco_trans_51"/>
</dbReference>
<comment type="pathway">
    <text evidence="2">Cell wall biogenesis; peptidoglycan biosynthesis.</text>
</comment>
<evidence type="ECO:0000256" key="8">
    <source>
        <dbReference type="ARBA" id="ARBA00022676"/>
    </source>
</evidence>
<dbReference type="GO" id="GO:0005886">
    <property type="term" value="C:plasma membrane"/>
    <property type="evidence" value="ECO:0007669"/>
    <property type="project" value="UniProtKB-SubCell"/>
</dbReference>
<dbReference type="PANTHER" id="PTHR32282:SF11">
    <property type="entry name" value="PENICILLIN-BINDING PROTEIN 1B"/>
    <property type="match status" value="1"/>
</dbReference>
<evidence type="ECO:0000256" key="4">
    <source>
        <dbReference type="ARBA" id="ARBA00007739"/>
    </source>
</evidence>
<comment type="caution">
    <text evidence="20">The sequence shown here is derived from an EMBL/GenBank/DDBJ whole genome shotgun (WGS) entry which is preliminary data.</text>
</comment>
<comment type="similarity">
    <text evidence="3">In the C-terminal section; belongs to the transpeptidase family.</text>
</comment>
<evidence type="ECO:0000256" key="11">
    <source>
        <dbReference type="ARBA" id="ARBA00022960"/>
    </source>
</evidence>
<dbReference type="Gene3D" id="1.10.3810.10">
    <property type="entry name" value="Biosynthetic peptidoglycan transglycosylase-like"/>
    <property type="match status" value="1"/>
</dbReference>
<dbReference type="AlphaFoldDB" id="A0A935C6D5"/>
<dbReference type="SUPFAM" id="SSF53955">
    <property type="entry name" value="Lysozyme-like"/>
    <property type="match status" value="1"/>
</dbReference>